<reference evidence="2 3" key="1">
    <citation type="submission" date="2024-11" db="EMBL/GenBank/DDBJ databases">
        <title>A near-complete genome assembly of Cinchona calisaya.</title>
        <authorList>
            <person name="Lian D.C."/>
            <person name="Zhao X.W."/>
            <person name="Wei L."/>
        </authorList>
    </citation>
    <scope>NUCLEOTIDE SEQUENCE [LARGE SCALE GENOMIC DNA]</scope>
    <source>
        <tissue evidence="2">Nenye</tissue>
    </source>
</reference>
<protein>
    <submittedName>
        <fullName evidence="2">Uncharacterized protein</fullName>
    </submittedName>
</protein>
<gene>
    <name evidence="2" type="ORF">ACH5RR_027429</name>
</gene>
<organism evidence="2 3">
    <name type="scientific">Cinchona calisaya</name>
    <dbReference type="NCBI Taxonomy" id="153742"/>
    <lineage>
        <taxon>Eukaryota</taxon>
        <taxon>Viridiplantae</taxon>
        <taxon>Streptophyta</taxon>
        <taxon>Embryophyta</taxon>
        <taxon>Tracheophyta</taxon>
        <taxon>Spermatophyta</taxon>
        <taxon>Magnoliopsida</taxon>
        <taxon>eudicotyledons</taxon>
        <taxon>Gunneridae</taxon>
        <taxon>Pentapetalae</taxon>
        <taxon>asterids</taxon>
        <taxon>lamiids</taxon>
        <taxon>Gentianales</taxon>
        <taxon>Rubiaceae</taxon>
        <taxon>Cinchonoideae</taxon>
        <taxon>Cinchoneae</taxon>
        <taxon>Cinchona</taxon>
    </lineage>
</organism>
<evidence type="ECO:0000313" key="3">
    <source>
        <dbReference type="Proteomes" id="UP001630127"/>
    </source>
</evidence>
<dbReference type="Proteomes" id="UP001630127">
    <property type="component" value="Unassembled WGS sequence"/>
</dbReference>
<name>A0ABD2Z9B7_9GENT</name>
<dbReference type="AlphaFoldDB" id="A0ABD2Z9B7"/>
<sequence>MSRVVLAVNLDTDNIALRMLTLDVEMSYLLLRPDDFILCYLVERQPIFRTDVLSSDDLESFMSSLPSSKDIYNSFNNDVFVKGSGFLQMKRTKKGKEIFHLEDETNDELFDYTLLNDGTPDSVTTQQGENQQLEYEACLEATHSQLESLTEEHGKLVQDISSMKNSLNVLDGEINKLETNLSLLQTRRAAEAQTLTSMTPH</sequence>
<feature type="coiled-coil region" evidence="1">
    <location>
        <begin position="160"/>
        <end position="187"/>
    </location>
</feature>
<proteinExistence type="predicted"/>
<evidence type="ECO:0000256" key="1">
    <source>
        <dbReference type="SAM" id="Coils"/>
    </source>
</evidence>
<evidence type="ECO:0000313" key="2">
    <source>
        <dbReference type="EMBL" id="KAL3514712.1"/>
    </source>
</evidence>
<accession>A0ABD2Z9B7</accession>
<comment type="caution">
    <text evidence="2">The sequence shown here is derived from an EMBL/GenBank/DDBJ whole genome shotgun (WGS) entry which is preliminary data.</text>
</comment>
<dbReference type="EMBL" id="JBJUIK010000011">
    <property type="protein sequence ID" value="KAL3514712.1"/>
    <property type="molecule type" value="Genomic_DNA"/>
</dbReference>
<keyword evidence="3" id="KW-1185">Reference proteome</keyword>
<keyword evidence="1" id="KW-0175">Coiled coil</keyword>